<feature type="transmembrane region" description="Helical" evidence="9">
    <location>
        <begin position="162"/>
        <end position="190"/>
    </location>
</feature>
<evidence type="ECO:0000256" key="6">
    <source>
        <dbReference type="ARBA" id="ARBA00044456"/>
    </source>
</evidence>
<dbReference type="Gene3D" id="3.30.2010.10">
    <property type="entry name" value="Metalloproteases ('zincins'), catalytic domain"/>
    <property type="match status" value="1"/>
</dbReference>
<keyword evidence="5 9" id="KW-0482">Metalloprotease</keyword>
<dbReference type="PANTHER" id="PTHR10120">
    <property type="entry name" value="CAAX PRENYL PROTEASE 1"/>
    <property type="match status" value="1"/>
</dbReference>
<feature type="active site" evidence="7">
    <location>
        <position position="314"/>
    </location>
</feature>
<evidence type="ECO:0000256" key="1">
    <source>
        <dbReference type="ARBA" id="ARBA00022670"/>
    </source>
</evidence>
<dbReference type="SMR" id="A0A0M4ESC4"/>
<dbReference type="OMA" id="MEHEACV"/>
<evidence type="ECO:0000259" key="11">
    <source>
        <dbReference type="Pfam" id="PF16491"/>
    </source>
</evidence>
<accession>A0A0M4ESC4</accession>
<feature type="transmembrane region" description="Helical" evidence="9">
    <location>
        <begin position="360"/>
        <end position="381"/>
    </location>
</feature>
<evidence type="ECO:0000256" key="3">
    <source>
        <dbReference type="ARBA" id="ARBA00022801"/>
    </source>
</evidence>
<comment type="function">
    <text evidence="9">Proteolytically removes the C-terminal three residues of farnesylated proteins.</text>
</comment>
<dbReference type="GO" id="GO:0046872">
    <property type="term" value="F:metal ion binding"/>
    <property type="evidence" value="ECO:0007669"/>
    <property type="project" value="UniProtKB-UniRule"/>
</dbReference>
<evidence type="ECO:0000256" key="7">
    <source>
        <dbReference type="PIRSR" id="PIRSR627057-1"/>
    </source>
</evidence>
<dbReference type="Proteomes" id="UP000494163">
    <property type="component" value="Chromosome 2L"/>
</dbReference>
<feature type="binding site" evidence="8">
    <location>
        <position position="317"/>
    </location>
    <ligand>
        <name>Zn(2+)</name>
        <dbReference type="ChEBI" id="CHEBI:29105"/>
        <note>catalytic</note>
    </ligand>
</feature>
<dbReference type="Pfam" id="PF01435">
    <property type="entry name" value="Peptidase_M48"/>
    <property type="match status" value="1"/>
</dbReference>
<comment type="cofactor">
    <cofactor evidence="8 9">
        <name>Zn(2+)</name>
        <dbReference type="ChEBI" id="CHEBI:29105"/>
    </cofactor>
    <text evidence="8 9">Binds 1 zinc ion per subunit.</text>
</comment>
<evidence type="ECO:0000256" key="2">
    <source>
        <dbReference type="ARBA" id="ARBA00022723"/>
    </source>
</evidence>
<protein>
    <recommendedName>
        <fullName evidence="9">CAAX prenyl protease</fullName>
        <ecNumber evidence="9">3.4.24.84</ecNumber>
    </recommendedName>
</protein>
<dbReference type="OrthoDB" id="360839at2759"/>
<feature type="binding site" evidence="8">
    <location>
        <position position="313"/>
    </location>
    <ligand>
        <name>Zn(2+)</name>
        <dbReference type="ChEBI" id="CHEBI:29105"/>
        <note>catalytic</note>
    </ligand>
</feature>
<dbReference type="Pfam" id="PF16491">
    <property type="entry name" value="Peptidase_M48_N"/>
    <property type="match status" value="1"/>
</dbReference>
<dbReference type="InterPro" id="IPR032456">
    <property type="entry name" value="Peptidase_M48_N"/>
</dbReference>
<name>A0A0M4ESC4_DROBS</name>
<dbReference type="InterPro" id="IPR001915">
    <property type="entry name" value="Peptidase_M48"/>
</dbReference>
<feature type="transmembrane region" description="Helical" evidence="9">
    <location>
        <begin position="75"/>
        <end position="98"/>
    </location>
</feature>
<keyword evidence="2 8" id="KW-0479">Metal-binding</keyword>
<proteinExistence type="inferred from homology"/>
<keyword evidence="13" id="KW-1185">Reference proteome</keyword>
<dbReference type="GO" id="GO:0005789">
    <property type="term" value="C:endoplasmic reticulum membrane"/>
    <property type="evidence" value="ECO:0007669"/>
    <property type="project" value="UniProtKB-SubCell"/>
</dbReference>
<evidence type="ECO:0000256" key="5">
    <source>
        <dbReference type="ARBA" id="ARBA00023049"/>
    </source>
</evidence>
<dbReference type="GO" id="GO:0071586">
    <property type="term" value="P:CAAX-box protein processing"/>
    <property type="evidence" value="ECO:0007669"/>
    <property type="project" value="UniProtKB-UniRule"/>
</dbReference>
<feature type="transmembrane region" description="Helical" evidence="9">
    <location>
        <begin position="17"/>
        <end position="38"/>
    </location>
</feature>
<evidence type="ECO:0000313" key="12">
    <source>
        <dbReference type="EMBL" id="ALC39945.1"/>
    </source>
</evidence>
<evidence type="ECO:0000256" key="9">
    <source>
        <dbReference type="RuleBase" id="RU366005"/>
    </source>
</evidence>
<dbReference type="EMBL" id="CP012523">
    <property type="protein sequence ID" value="ALC39945.1"/>
    <property type="molecule type" value="Genomic_DNA"/>
</dbReference>
<evidence type="ECO:0000256" key="8">
    <source>
        <dbReference type="PIRSR" id="PIRSR627057-2"/>
    </source>
</evidence>
<sequence length="455" mass="52022">MYEVTANGEPFWNDPEVLLTVLVAVLIADNLWSIFLMLREIRVVYAVQQVPGELRPYLPQTLFETMRANKLHRCWFTLVNRLCVVVILGSLELYLGLYPFIWKLSLMCAIWKWMEHEVVISIVFVILLSTYITIKSLPGAIYDRWCIPTMIKRPNIPWKYRILRVFLDTLLSLFLMTVFVTIVVFVVIALGKYSFLGLYGLALIAMLLVILLLPILIDPFLGNRVPLQNAALKRDLERLTESVGFPFDQVHIIQVHDSSGGSNAFFFGSCCLKRIVIFDTLLLNRGLANTSELRPEEVGKGLCDPLVVAVVGHELGHWAHGHFYKAIIMLKVHLFVTLCLFAICFPHGPIYQAIGFEQGLQPIIAGFLSIFRYVLTPYMTLSNVCMLTMTRNFEFQADKFAFKLGFAASLREALLKLYADNLTFPVSDSCYSSWNHTHPTMLSRIRRLNRLEQES</sequence>
<feature type="active site" description="Proton donor" evidence="7">
    <location>
        <position position="398"/>
    </location>
</feature>
<dbReference type="AlphaFoldDB" id="A0A0M4ESC4"/>
<gene>
    <name evidence="12" type="ORF">Dbus_chr2Lg2030</name>
</gene>
<comment type="similarity">
    <text evidence="9">Belongs to the peptidase M48A family.</text>
</comment>
<feature type="transmembrane region" description="Helical" evidence="9">
    <location>
        <begin position="118"/>
        <end position="141"/>
    </location>
</feature>
<dbReference type="GO" id="GO:0004222">
    <property type="term" value="F:metalloendopeptidase activity"/>
    <property type="evidence" value="ECO:0007669"/>
    <property type="project" value="UniProtKB-UniRule"/>
</dbReference>
<feature type="domain" description="Peptidase M48" evidence="10">
    <location>
        <begin position="226"/>
        <end position="450"/>
    </location>
</feature>
<feature type="domain" description="CAAX prenyl protease 1 N-terminal" evidence="11">
    <location>
        <begin position="41"/>
        <end position="221"/>
    </location>
</feature>
<keyword evidence="9" id="KW-0472">Membrane</keyword>
<keyword evidence="9" id="KW-0256">Endoplasmic reticulum</keyword>
<feature type="transmembrane region" description="Helical" evidence="9">
    <location>
        <begin position="196"/>
        <end position="217"/>
    </location>
</feature>
<feature type="binding site" evidence="8">
    <location>
        <position position="394"/>
    </location>
    <ligand>
        <name>Zn(2+)</name>
        <dbReference type="ChEBI" id="CHEBI:29105"/>
        <note>catalytic</note>
    </ligand>
</feature>
<dbReference type="FunFam" id="3.30.2010.10:FF:000010">
    <property type="entry name" value="M48 family peptidase"/>
    <property type="match status" value="1"/>
</dbReference>
<feature type="transmembrane region" description="Helical" evidence="9">
    <location>
        <begin position="332"/>
        <end position="354"/>
    </location>
</feature>
<evidence type="ECO:0000313" key="13">
    <source>
        <dbReference type="Proteomes" id="UP000494163"/>
    </source>
</evidence>
<organism evidence="12 13">
    <name type="scientific">Drosophila busckii</name>
    <name type="common">Fruit fly</name>
    <dbReference type="NCBI Taxonomy" id="30019"/>
    <lineage>
        <taxon>Eukaryota</taxon>
        <taxon>Metazoa</taxon>
        <taxon>Ecdysozoa</taxon>
        <taxon>Arthropoda</taxon>
        <taxon>Hexapoda</taxon>
        <taxon>Insecta</taxon>
        <taxon>Pterygota</taxon>
        <taxon>Neoptera</taxon>
        <taxon>Endopterygota</taxon>
        <taxon>Diptera</taxon>
        <taxon>Brachycera</taxon>
        <taxon>Muscomorpha</taxon>
        <taxon>Ephydroidea</taxon>
        <taxon>Drosophilidae</taxon>
        <taxon>Drosophila</taxon>
    </lineage>
</organism>
<dbReference type="EC" id="3.4.24.84" evidence="9"/>
<keyword evidence="1 9" id="KW-0645">Protease</keyword>
<comment type="subcellular location">
    <subcellularLocation>
        <location evidence="9">Endoplasmic reticulum membrane</location>
        <topology evidence="9">Multi-pass membrane protein</topology>
    </subcellularLocation>
</comment>
<evidence type="ECO:0000259" key="10">
    <source>
        <dbReference type="Pfam" id="PF01435"/>
    </source>
</evidence>
<keyword evidence="9" id="KW-0812">Transmembrane</keyword>
<keyword evidence="9" id="KW-1133">Transmembrane helix</keyword>
<comment type="catalytic activity">
    <reaction evidence="6 9">
        <text>Hydrolyzes the peptide bond -P2-(S-farnesyl or geranylgeranyl)C-P1'-P2'-P3'-COOH where P1' and P2' are amino acids with aliphatic side chains and P3' is any C-terminal residue.</text>
        <dbReference type="EC" id="3.4.24.84"/>
    </reaction>
</comment>
<dbReference type="STRING" id="30019.A0A0M4ESC4"/>
<keyword evidence="4 8" id="KW-0862">Zinc</keyword>
<evidence type="ECO:0000256" key="4">
    <source>
        <dbReference type="ARBA" id="ARBA00022833"/>
    </source>
</evidence>
<dbReference type="CDD" id="cd07343">
    <property type="entry name" value="M48A_Zmpste24p_like"/>
    <property type="match status" value="1"/>
</dbReference>
<dbReference type="InterPro" id="IPR027057">
    <property type="entry name" value="CAXX_Prtase_1"/>
</dbReference>
<reference evidence="12 13" key="1">
    <citation type="submission" date="2015-08" db="EMBL/GenBank/DDBJ databases">
        <title>Ancestral chromatin configuration constrains chromatin evolution on differentiating sex chromosomes in Drosophila.</title>
        <authorList>
            <person name="Zhou Q."/>
            <person name="Bachtrog D."/>
        </authorList>
    </citation>
    <scope>NUCLEOTIDE SEQUENCE [LARGE SCALE GENOMIC DNA]</scope>
    <source>
        <tissue evidence="12">Whole larvae</tissue>
    </source>
</reference>
<keyword evidence="3 9" id="KW-0378">Hydrolase</keyword>